<dbReference type="GO" id="GO:0015171">
    <property type="term" value="F:amino acid transmembrane transporter activity"/>
    <property type="evidence" value="ECO:0007669"/>
    <property type="project" value="TreeGrafter"/>
</dbReference>
<keyword evidence="9" id="KW-1185">Reference proteome</keyword>
<feature type="transmembrane region" description="Helical" evidence="6">
    <location>
        <begin position="450"/>
        <end position="472"/>
    </location>
</feature>
<feature type="transmembrane region" description="Helical" evidence="6">
    <location>
        <begin position="51"/>
        <end position="70"/>
    </location>
</feature>
<feature type="transmembrane region" description="Helical" evidence="6">
    <location>
        <begin position="279"/>
        <end position="300"/>
    </location>
</feature>
<organism evidence="8 9">
    <name type="scientific">Cutaneotrichosporon cavernicola</name>
    <dbReference type="NCBI Taxonomy" id="279322"/>
    <lineage>
        <taxon>Eukaryota</taxon>
        <taxon>Fungi</taxon>
        <taxon>Dikarya</taxon>
        <taxon>Basidiomycota</taxon>
        <taxon>Agaricomycotina</taxon>
        <taxon>Tremellomycetes</taxon>
        <taxon>Trichosporonales</taxon>
        <taxon>Trichosporonaceae</taxon>
        <taxon>Cutaneotrichosporon</taxon>
    </lineage>
</organism>
<evidence type="ECO:0000256" key="2">
    <source>
        <dbReference type="ARBA" id="ARBA00022448"/>
    </source>
</evidence>
<evidence type="ECO:0000259" key="7">
    <source>
        <dbReference type="Pfam" id="PF00324"/>
    </source>
</evidence>
<feature type="transmembrane region" description="Helical" evidence="6">
    <location>
        <begin position="372"/>
        <end position="392"/>
    </location>
</feature>
<evidence type="ECO:0000256" key="4">
    <source>
        <dbReference type="ARBA" id="ARBA00022989"/>
    </source>
</evidence>
<proteinExistence type="predicted"/>
<dbReference type="GeneID" id="85497383"/>
<evidence type="ECO:0000256" key="1">
    <source>
        <dbReference type="ARBA" id="ARBA00004141"/>
    </source>
</evidence>
<dbReference type="GO" id="GO:0016020">
    <property type="term" value="C:membrane"/>
    <property type="evidence" value="ECO:0007669"/>
    <property type="project" value="UniProtKB-SubCell"/>
</dbReference>
<feature type="transmembrane region" description="Helical" evidence="6">
    <location>
        <begin position="124"/>
        <end position="151"/>
    </location>
</feature>
<dbReference type="EMBL" id="AP028216">
    <property type="protein sequence ID" value="BEI93513.1"/>
    <property type="molecule type" value="Genomic_DNA"/>
</dbReference>
<dbReference type="KEGG" id="ccac:CcaHIS019_0511410"/>
<evidence type="ECO:0000313" key="9">
    <source>
        <dbReference type="Proteomes" id="UP001233271"/>
    </source>
</evidence>
<dbReference type="AlphaFoldDB" id="A0AA48QXM5"/>
<feature type="transmembrane region" description="Helical" evidence="6">
    <location>
        <begin position="187"/>
        <end position="208"/>
    </location>
</feature>
<feature type="transmembrane region" description="Helical" evidence="6">
    <location>
        <begin position="82"/>
        <end position="103"/>
    </location>
</feature>
<evidence type="ECO:0000256" key="5">
    <source>
        <dbReference type="ARBA" id="ARBA00023136"/>
    </source>
</evidence>
<protein>
    <recommendedName>
        <fullName evidence="7">Amino acid permease/ SLC12A domain-containing protein</fullName>
    </recommendedName>
</protein>
<comment type="subcellular location">
    <subcellularLocation>
        <location evidence="1">Membrane</location>
        <topology evidence="1">Multi-pass membrane protein</topology>
    </subcellularLocation>
</comment>
<dbReference type="InterPro" id="IPR004841">
    <property type="entry name" value="AA-permease/SLC12A_dom"/>
</dbReference>
<name>A0AA48QXM5_9TREE</name>
<dbReference type="FunFam" id="1.20.1740.10:FF:000001">
    <property type="entry name" value="Amino acid permease"/>
    <property type="match status" value="1"/>
</dbReference>
<dbReference type="Proteomes" id="UP001233271">
    <property type="component" value="Chromosome 5"/>
</dbReference>
<feature type="transmembrane region" description="Helical" evidence="6">
    <location>
        <begin position="157"/>
        <end position="175"/>
    </location>
</feature>
<evidence type="ECO:0000313" key="8">
    <source>
        <dbReference type="EMBL" id="BEI93513.1"/>
    </source>
</evidence>
<dbReference type="PANTHER" id="PTHR43341:SF15">
    <property type="entry name" value="GENERAL AMINO ACID PERMEASE AGP2"/>
    <property type="match status" value="1"/>
</dbReference>
<keyword evidence="5 6" id="KW-0472">Membrane</keyword>
<dbReference type="PANTHER" id="PTHR43341">
    <property type="entry name" value="AMINO ACID PERMEASE"/>
    <property type="match status" value="1"/>
</dbReference>
<sequence length="551" mass="61486">MSFSYDAKDEKGIGTPIHEEVQPVRAVEYELGHTGQGKTTIRTMKPRHIQLIGIGGAIGTGLFVGTGTSLSNAGPLSLVLGYAIYGCLVLATFNAMGEMTSYLPVDGSILVFASRFVDPSYGFAMAWLCFWNNSITVAAEATAIASIIKFWNEDVNSGVWCAVFVVSILMINMWGSRYFGEAEFWFSTFKVLLVFIIMFFTFITMLGGNPQGDRYGFRYWKDPGVMREYLVPGNLGRFLGFWSVFIQAAFAYGGPDMIAMTAGEARYPRRVLPNVFNRVIFRLLFFYIGGTFCIGTLVPYTDPNLTGNGGKGTPPIVIGADRLNVPVLPHIINAIILTSAWSAGCCLTFTASRNLYAAAINGHAPRLFLKSFRGVPINSIIAVVIVSCLSFMTVSDKAISVFTWITNVLGGMWILNLWLQNVLYLRFRAGCDAQGIDRSTFPYRRRGQRLMSWICVVAYGIIFLTNGFKVFMKGRWNIADFLFAYLVLGLFIALFLIHKTWSVLKNGGKWRWLRGEEMDFTAGKKEIDEDEKTYPVVGNSRGARFERWLWG</sequence>
<feature type="transmembrane region" description="Helical" evidence="6">
    <location>
        <begin position="398"/>
        <end position="419"/>
    </location>
</feature>
<keyword evidence="2" id="KW-0813">Transport</keyword>
<reference evidence="8" key="1">
    <citation type="journal article" date="2023" name="BMC Genomics">
        <title>Chromosome-level genome assemblies of Cutaneotrichosporon spp. (Trichosporonales, Basidiomycota) reveal imbalanced evolution between nucleotide sequences and chromosome synteny.</title>
        <authorList>
            <person name="Kobayashi Y."/>
            <person name="Kayamori A."/>
            <person name="Aoki K."/>
            <person name="Shiwa Y."/>
            <person name="Matsutani M."/>
            <person name="Fujita N."/>
            <person name="Sugita T."/>
            <person name="Iwasaki W."/>
            <person name="Tanaka N."/>
            <person name="Takashima M."/>
        </authorList>
    </citation>
    <scope>NUCLEOTIDE SEQUENCE</scope>
    <source>
        <strain evidence="8">HIS019</strain>
    </source>
</reference>
<dbReference type="InterPro" id="IPR050524">
    <property type="entry name" value="APC_YAT"/>
</dbReference>
<evidence type="ECO:0000256" key="6">
    <source>
        <dbReference type="SAM" id="Phobius"/>
    </source>
</evidence>
<evidence type="ECO:0000256" key="3">
    <source>
        <dbReference type="ARBA" id="ARBA00022692"/>
    </source>
</evidence>
<feature type="domain" description="Amino acid permease/ SLC12A" evidence="7">
    <location>
        <begin position="48"/>
        <end position="501"/>
    </location>
</feature>
<gene>
    <name evidence="8" type="ORF">CcaverHIS019_0511410</name>
</gene>
<dbReference type="Gene3D" id="1.20.1740.10">
    <property type="entry name" value="Amino acid/polyamine transporter I"/>
    <property type="match status" value="1"/>
</dbReference>
<feature type="transmembrane region" description="Helical" evidence="6">
    <location>
        <begin position="331"/>
        <end position="351"/>
    </location>
</feature>
<feature type="transmembrane region" description="Helical" evidence="6">
    <location>
        <begin position="478"/>
        <end position="497"/>
    </location>
</feature>
<keyword evidence="4 6" id="KW-1133">Transmembrane helix</keyword>
<dbReference type="RefSeq" id="XP_060458778.1">
    <property type="nucleotide sequence ID" value="XM_060602379.1"/>
</dbReference>
<dbReference type="PIRSF" id="PIRSF006060">
    <property type="entry name" value="AA_transporter"/>
    <property type="match status" value="1"/>
</dbReference>
<dbReference type="Pfam" id="PF00324">
    <property type="entry name" value="AA_permease"/>
    <property type="match status" value="1"/>
</dbReference>
<accession>A0AA48QXM5</accession>
<keyword evidence="3 6" id="KW-0812">Transmembrane</keyword>